<evidence type="ECO:0000313" key="3">
    <source>
        <dbReference type="Proteomes" id="UP000250235"/>
    </source>
</evidence>
<accession>A0A2Z7DFI1</accession>
<reference evidence="2 3" key="1">
    <citation type="journal article" date="2015" name="Proc. Natl. Acad. Sci. U.S.A.">
        <title>The resurrection genome of Boea hygrometrica: A blueprint for survival of dehydration.</title>
        <authorList>
            <person name="Xiao L."/>
            <person name="Yang G."/>
            <person name="Zhang L."/>
            <person name="Yang X."/>
            <person name="Zhao S."/>
            <person name="Ji Z."/>
            <person name="Zhou Q."/>
            <person name="Hu M."/>
            <person name="Wang Y."/>
            <person name="Chen M."/>
            <person name="Xu Y."/>
            <person name="Jin H."/>
            <person name="Xiao X."/>
            <person name="Hu G."/>
            <person name="Bao F."/>
            <person name="Hu Y."/>
            <person name="Wan P."/>
            <person name="Li L."/>
            <person name="Deng X."/>
            <person name="Kuang T."/>
            <person name="Xiang C."/>
            <person name="Zhu J.K."/>
            <person name="Oliver M.J."/>
            <person name="He Y."/>
        </authorList>
    </citation>
    <scope>NUCLEOTIDE SEQUENCE [LARGE SCALE GENOMIC DNA]</scope>
    <source>
        <strain evidence="3">cv. XS01</strain>
    </source>
</reference>
<evidence type="ECO:0000256" key="1">
    <source>
        <dbReference type="SAM" id="Phobius"/>
    </source>
</evidence>
<evidence type="ECO:0000313" key="2">
    <source>
        <dbReference type="EMBL" id="KZV58715.1"/>
    </source>
</evidence>
<keyword evidence="1" id="KW-1133">Transmembrane helix</keyword>
<keyword evidence="1" id="KW-0472">Membrane</keyword>
<gene>
    <name evidence="2" type="ORF">F511_40833</name>
</gene>
<proteinExistence type="predicted"/>
<organism evidence="2 3">
    <name type="scientific">Dorcoceras hygrometricum</name>
    <dbReference type="NCBI Taxonomy" id="472368"/>
    <lineage>
        <taxon>Eukaryota</taxon>
        <taxon>Viridiplantae</taxon>
        <taxon>Streptophyta</taxon>
        <taxon>Embryophyta</taxon>
        <taxon>Tracheophyta</taxon>
        <taxon>Spermatophyta</taxon>
        <taxon>Magnoliopsida</taxon>
        <taxon>eudicotyledons</taxon>
        <taxon>Gunneridae</taxon>
        <taxon>Pentapetalae</taxon>
        <taxon>asterids</taxon>
        <taxon>lamiids</taxon>
        <taxon>Lamiales</taxon>
        <taxon>Gesneriaceae</taxon>
        <taxon>Didymocarpoideae</taxon>
        <taxon>Trichosporeae</taxon>
        <taxon>Loxocarpinae</taxon>
        <taxon>Dorcoceras</taxon>
    </lineage>
</organism>
<feature type="transmembrane region" description="Helical" evidence="1">
    <location>
        <begin position="17"/>
        <end position="35"/>
    </location>
</feature>
<keyword evidence="3" id="KW-1185">Reference proteome</keyword>
<name>A0A2Z7DFI1_9LAMI</name>
<protein>
    <submittedName>
        <fullName evidence="2">Uncharacterized protein</fullName>
    </submittedName>
</protein>
<dbReference type="AlphaFoldDB" id="A0A2Z7DFI1"/>
<keyword evidence="1" id="KW-0812">Transmembrane</keyword>
<feature type="transmembrane region" description="Helical" evidence="1">
    <location>
        <begin position="108"/>
        <end position="134"/>
    </location>
</feature>
<dbReference type="Proteomes" id="UP000250235">
    <property type="component" value="Unassembled WGS sequence"/>
</dbReference>
<dbReference type="EMBL" id="KQ986345">
    <property type="protein sequence ID" value="KZV58715.1"/>
    <property type="molecule type" value="Genomic_DNA"/>
</dbReference>
<feature type="transmembrane region" description="Helical" evidence="1">
    <location>
        <begin position="140"/>
        <end position="158"/>
    </location>
</feature>
<sequence length="270" mass="29882">MIRGSELIGEAGLVRAMFWYLISLANWFELLQAIFSTRAGWLRMSIGDVTSSGCIQQSYRDQQSLSSRECTSAFQHCEQLCLIREDLVFELNLAIELLLRSFGSQLSVVALIPCIAFAYYLLLSLCCLLLLSVLRFDPDVPLGLVYCCLYVFSGFPGFSAGRGFDPAGVEALVLVTAGADARIQGSMRKRHVLVTVTHEESAEIVSYAPAGLCTCWFMDVSTGFDDVGTLIRCRFVGLSDQSRDQKTVDGLLYLLVTQSREQCDTVSIMK</sequence>